<keyword evidence="4 6" id="KW-1133">Transmembrane helix</keyword>
<dbReference type="InterPro" id="IPR045062">
    <property type="entry name" value="Cyt_c_biogenesis_CcsA/CcmC"/>
</dbReference>
<keyword evidence="9" id="KW-1185">Reference proteome</keyword>
<evidence type="ECO:0000256" key="6">
    <source>
        <dbReference type="SAM" id="Phobius"/>
    </source>
</evidence>
<feature type="transmembrane region" description="Helical" evidence="6">
    <location>
        <begin position="527"/>
        <end position="553"/>
    </location>
</feature>
<dbReference type="PANTHER" id="PTHR30071:SF1">
    <property type="entry name" value="CYTOCHROME B_B6 PROTEIN-RELATED"/>
    <property type="match status" value="1"/>
</dbReference>
<protein>
    <recommendedName>
        <fullName evidence="7">Cytochrome c assembly protein domain-containing protein</fullName>
    </recommendedName>
</protein>
<feature type="transmembrane region" description="Helical" evidence="6">
    <location>
        <begin position="628"/>
        <end position="647"/>
    </location>
</feature>
<evidence type="ECO:0000256" key="2">
    <source>
        <dbReference type="ARBA" id="ARBA00022692"/>
    </source>
</evidence>
<gene>
    <name evidence="8" type="ORF">GCM10007100_16740</name>
</gene>
<evidence type="ECO:0000256" key="1">
    <source>
        <dbReference type="ARBA" id="ARBA00004141"/>
    </source>
</evidence>
<sequence>MRVVVGKIIALVLLVGLLLGLFFKGVEELKPQKNVVSIPEYAPWSEEVIDLAASLPVQEGGRIKPLETRASYAMLQMRGDRRITIEGKGGEKVRVGPTAWMLDIFFRPEIAAELPSFRVDNAEVLKSLGIEFDDRKKRDRYSYAELETHLPTVMQKAGDYQELSSRGADLTPVEEQTLDLATSLQTYFYLTNYFNFVREGIILRAGEGEGKKVSMSTVLATSGQIVDAIRKSQESGGIPPHINELLMQIDQSVMSSKFVFHPLPPTTAEEEKWSSVGELIEATLTGQIADPNQAVRDVQRLEELYDAYREGEKSFAKNLADFRASTMTRAGKDAERSVDTELSFNRVDWFRKALYTFSFGALALLVYLFIHEGAVGKWLRVALWSFTSVGLFLILAGIVHRYMVVLRPPVTNLYETIPYITAGTVLLFLLVELATKNRIALVAAPVVGMAGMVLAAVFQVAAASDSLDPLVAVLRSNFWLTTHVLTVTFGYAAGLGAAVIGFIYIFSRVLGLDGGDKNFRRAITRMTYGIICFTLVLSLIGTVLGGIWANYSWGRFWGWDPKENGALMIVLWTLFILHGRAAGLLREWGVNLAAAFGGVVVTFSWFHVNMLGTGLHSYGFTDGKEAIWYFYGAATFVIVGGMAYSFWESSQQKAKKAAKKNETAKVPANEPA</sequence>
<reference evidence="8" key="2">
    <citation type="submission" date="2020-09" db="EMBL/GenBank/DDBJ databases">
        <authorList>
            <person name="Sun Q."/>
            <person name="Kim S."/>
        </authorList>
    </citation>
    <scope>NUCLEOTIDE SEQUENCE</scope>
    <source>
        <strain evidence="8">KCTC 12988</strain>
    </source>
</reference>
<accession>A0A918TK02</accession>
<dbReference type="Pfam" id="PF01578">
    <property type="entry name" value="Cytochrom_C_asm"/>
    <property type="match status" value="1"/>
</dbReference>
<dbReference type="PANTHER" id="PTHR30071">
    <property type="entry name" value="HEME EXPORTER PROTEIN C"/>
    <property type="match status" value="1"/>
</dbReference>
<feature type="transmembrane region" description="Helical" evidence="6">
    <location>
        <begin position="353"/>
        <end position="370"/>
    </location>
</feature>
<evidence type="ECO:0000256" key="3">
    <source>
        <dbReference type="ARBA" id="ARBA00022748"/>
    </source>
</evidence>
<evidence type="ECO:0000256" key="5">
    <source>
        <dbReference type="ARBA" id="ARBA00023136"/>
    </source>
</evidence>
<name>A0A918TK02_9BACT</name>
<organism evidence="8 9">
    <name type="scientific">Roseibacillus persicicus</name>
    <dbReference type="NCBI Taxonomy" id="454148"/>
    <lineage>
        <taxon>Bacteria</taxon>
        <taxon>Pseudomonadati</taxon>
        <taxon>Verrucomicrobiota</taxon>
        <taxon>Verrucomicrobiia</taxon>
        <taxon>Verrucomicrobiales</taxon>
        <taxon>Verrucomicrobiaceae</taxon>
        <taxon>Roseibacillus</taxon>
    </lineage>
</organism>
<comment type="subcellular location">
    <subcellularLocation>
        <location evidence="1">Membrane</location>
        <topology evidence="1">Multi-pass membrane protein</topology>
    </subcellularLocation>
</comment>
<evidence type="ECO:0000313" key="9">
    <source>
        <dbReference type="Proteomes" id="UP000644507"/>
    </source>
</evidence>
<feature type="transmembrane region" description="Helical" evidence="6">
    <location>
        <begin position="382"/>
        <end position="404"/>
    </location>
</feature>
<reference evidence="8" key="1">
    <citation type="journal article" date="2014" name="Int. J. Syst. Evol. Microbiol.">
        <title>Complete genome sequence of Corynebacterium casei LMG S-19264T (=DSM 44701T), isolated from a smear-ripened cheese.</title>
        <authorList>
            <consortium name="US DOE Joint Genome Institute (JGI-PGF)"/>
            <person name="Walter F."/>
            <person name="Albersmeier A."/>
            <person name="Kalinowski J."/>
            <person name="Ruckert C."/>
        </authorList>
    </citation>
    <scope>NUCLEOTIDE SEQUENCE</scope>
    <source>
        <strain evidence="8">KCTC 12988</strain>
    </source>
</reference>
<feature type="domain" description="Cytochrome c assembly protein" evidence="7">
    <location>
        <begin position="411"/>
        <end position="616"/>
    </location>
</feature>
<dbReference type="RefSeq" id="WP_189569479.1">
    <property type="nucleotide sequence ID" value="NZ_BMXI01000006.1"/>
</dbReference>
<dbReference type="GO" id="GO:0017004">
    <property type="term" value="P:cytochrome complex assembly"/>
    <property type="evidence" value="ECO:0007669"/>
    <property type="project" value="UniProtKB-KW"/>
</dbReference>
<keyword evidence="2 6" id="KW-0812">Transmembrane</keyword>
<evidence type="ECO:0000256" key="4">
    <source>
        <dbReference type="ARBA" id="ARBA00022989"/>
    </source>
</evidence>
<dbReference type="EMBL" id="BMXI01000006">
    <property type="protein sequence ID" value="GHC51215.1"/>
    <property type="molecule type" value="Genomic_DNA"/>
</dbReference>
<evidence type="ECO:0000259" key="7">
    <source>
        <dbReference type="Pfam" id="PF01578"/>
    </source>
</evidence>
<feature type="transmembrane region" description="Helical" evidence="6">
    <location>
        <begin position="590"/>
        <end position="608"/>
    </location>
</feature>
<feature type="transmembrane region" description="Helical" evidence="6">
    <location>
        <begin position="565"/>
        <end position="583"/>
    </location>
</feature>
<dbReference type="AlphaFoldDB" id="A0A918TK02"/>
<keyword evidence="3" id="KW-0201">Cytochrome c-type biogenesis</keyword>
<dbReference type="InterPro" id="IPR002541">
    <property type="entry name" value="Cyt_c_assembly"/>
</dbReference>
<evidence type="ECO:0000313" key="8">
    <source>
        <dbReference type="EMBL" id="GHC51215.1"/>
    </source>
</evidence>
<dbReference type="GO" id="GO:0020037">
    <property type="term" value="F:heme binding"/>
    <property type="evidence" value="ECO:0007669"/>
    <property type="project" value="InterPro"/>
</dbReference>
<dbReference type="Proteomes" id="UP000644507">
    <property type="component" value="Unassembled WGS sequence"/>
</dbReference>
<proteinExistence type="predicted"/>
<feature type="transmembrane region" description="Helical" evidence="6">
    <location>
        <begin position="416"/>
        <end position="434"/>
    </location>
</feature>
<feature type="transmembrane region" description="Helical" evidence="6">
    <location>
        <begin position="483"/>
        <end position="506"/>
    </location>
</feature>
<dbReference type="GO" id="GO:0005886">
    <property type="term" value="C:plasma membrane"/>
    <property type="evidence" value="ECO:0007669"/>
    <property type="project" value="TreeGrafter"/>
</dbReference>
<keyword evidence="5 6" id="KW-0472">Membrane</keyword>
<feature type="transmembrane region" description="Helical" evidence="6">
    <location>
        <begin position="441"/>
        <end position="463"/>
    </location>
</feature>
<comment type="caution">
    <text evidence="8">The sequence shown here is derived from an EMBL/GenBank/DDBJ whole genome shotgun (WGS) entry which is preliminary data.</text>
</comment>